<keyword evidence="2" id="KW-1185">Reference proteome</keyword>
<gene>
    <name evidence="1" type="ORF">PEGY_LOCUS476</name>
</gene>
<evidence type="ECO:0008006" key="3">
    <source>
        <dbReference type="Google" id="ProtNLM"/>
    </source>
</evidence>
<sequence>MAETRDKIRCPVVNIAAAGDTVLVVGPEKLRLRVQSLVLKAVSKLLGTILGPDWKEGDDIRGAGLPVEILLPEENATALRCICAVLHHQVKLIPQIMAVNDILRIAVTANKFGVIDALAFASEFWLCPPNKGASDLIVLAAAATLFKNIQAFRDITKALILNYGGFYLDLSSEDVVSVLGERVFCLLEEQRGFARLKLGEILIGGINAPACVHRCGWTSKYAFAYMKLLETHNLWPTALSVVGEAIERAHRMPHPVPEESSAECRFGYKHCAPEYRDFIRYGLDDLTSRIGICLHCFHSNRVGPGFCQMAHGYQYLSDQ</sequence>
<reference evidence="1" key="1">
    <citation type="submission" date="2021-07" db="EMBL/GenBank/DDBJ databases">
        <authorList>
            <person name="Branca A.L. A."/>
        </authorList>
    </citation>
    <scope>NUCLEOTIDE SEQUENCE</scope>
</reference>
<protein>
    <recommendedName>
        <fullName evidence="3">BTB domain-containing protein</fullName>
    </recommendedName>
</protein>
<dbReference type="Proteomes" id="UP001154252">
    <property type="component" value="Unassembled WGS sequence"/>
</dbReference>
<dbReference type="OrthoDB" id="5275938at2759"/>
<evidence type="ECO:0000313" key="2">
    <source>
        <dbReference type="Proteomes" id="UP001154252"/>
    </source>
</evidence>
<evidence type="ECO:0000313" key="1">
    <source>
        <dbReference type="EMBL" id="CAG8885650.1"/>
    </source>
</evidence>
<organism evidence="1 2">
    <name type="scientific">Penicillium egyptiacum</name>
    <dbReference type="NCBI Taxonomy" id="1303716"/>
    <lineage>
        <taxon>Eukaryota</taxon>
        <taxon>Fungi</taxon>
        <taxon>Dikarya</taxon>
        <taxon>Ascomycota</taxon>
        <taxon>Pezizomycotina</taxon>
        <taxon>Eurotiomycetes</taxon>
        <taxon>Eurotiomycetidae</taxon>
        <taxon>Eurotiales</taxon>
        <taxon>Aspergillaceae</taxon>
        <taxon>Penicillium</taxon>
    </lineage>
</organism>
<proteinExistence type="predicted"/>
<dbReference type="AlphaFoldDB" id="A0A9W4K6N8"/>
<comment type="caution">
    <text evidence="1">The sequence shown here is derived from an EMBL/GenBank/DDBJ whole genome shotgun (WGS) entry which is preliminary data.</text>
</comment>
<name>A0A9W4K6N8_9EURO</name>
<accession>A0A9W4K6N8</accession>
<dbReference type="EMBL" id="CAJVRC010000835">
    <property type="protein sequence ID" value="CAG8885650.1"/>
    <property type="molecule type" value="Genomic_DNA"/>
</dbReference>